<dbReference type="AlphaFoldDB" id="A0A917IMU2"/>
<dbReference type="InterPro" id="IPR019619">
    <property type="entry name" value="DUF2490"/>
</dbReference>
<proteinExistence type="predicted"/>
<dbReference type="Proteomes" id="UP000627292">
    <property type="component" value="Unassembled WGS sequence"/>
</dbReference>
<keyword evidence="2" id="KW-1185">Reference proteome</keyword>
<sequence>MMAFPLLSVSVQAQNNELGSWDIANLSLTLSKKFTLWLEAQTRSQKLTTDFFYHEFKGGIQYKLGDKATVMLGTGDYKTYSFPGNFKTPMAVKEWRVWQQLVISNNISRVKLEHRYRIEQRWLNGEFANRFRYRLNPILPLNHSSIKPKTVYLTAFDELFFTNLAPYFMRNRLFLGAGYQFSKVVTAQAGWIRQFDYRKADDGSGKNFIQTSLLFTLDKKLLEKEHFPNTMD</sequence>
<organism evidence="1 2">
    <name type="scientific">Filimonas zeae</name>
    <dbReference type="NCBI Taxonomy" id="1737353"/>
    <lineage>
        <taxon>Bacteria</taxon>
        <taxon>Pseudomonadati</taxon>
        <taxon>Bacteroidota</taxon>
        <taxon>Chitinophagia</taxon>
        <taxon>Chitinophagales</taxon>
        <taxon>Chitinophagaceae</taxon>
        <taxon>Filimonas</taxon>
    </lineage>
</organism>
<evidence type="ECO:0000313" key="1">
    <source>
        <dbReference type="EMBL" id="GGH57865.1"/>
    </source>
</evidence>
<protein>
    <recommendedName>
        <fullName evidence="3">DUF2490 domain-containing protein</fullName>
    </recommendedName>
</protein>
<name>A0A917IMU2_9BACT</name>
<dbReference type="Pfam" id="PF10677">
    <property type="entry name" value="DUF2490"/>
    <property type="match status" value="1"/>
</dbReference>
<dbReference type="EMBL" id="BMIB01000001">
    <property type="protein sequence ID" value="GGH57865.1"/>
    <property type="molecule type" value="Genomic_DNA"/>
</dbReference>
<comment type="caution">
    <text evidence="1">The sequence shown here is derived from an EMBL/GenBank/DDBJ whole genome shotgun (WGS) entry which is preliminary data.</text>
</comment>
<evidence type="ECO:0008006" key="3">
    <source>
        <dbReference type="Google" id="ProtNLM"/>
    </source>
</evidence>
<gene>
    <name evidence="1" type="ORF">GCM10011379_03000</name>
</gene>
<reference evidence="1" key="2">
    <citation type="submission" date="2020-09" db="EMBL/GenBank/DDBJ databases">
        <authorList>
            <person name="Sun Q."/>
            <person name="Zhou Y."/>
        </authorList>
    </citation>
    <scope>NUCLEOTIDE SEQUENCE</scope>
    <source>
        <strain evidence="1">CGMCC 1.15290</strain>
    </source>
</reference>
<reference evidence="1" key="1">
    <citation type="journal article" date="2014" name="Int. J. Syst. Evol. Microbiol.">
        <title>Complete genome sequence of Corynebacterium casei LMG S-19264T (=DSM 44701T), isolated from a smear-ripened cheese.</title>
        <authorList>
            <consortium name="US DOE Joint Genome Institute (JGI-PGF)"/>
            <person name="Walter F."/>
            <person name="Albersmeier A."/>
            <person name="Kalinowski J."/>
            <person name="Ruckert C."/>
        </authorList>
    </citation>
    <scope>NUCLEOTIDE SEQUENCE</scope>
    <source>
        <strain evidence="1">CGMCC 1.15290</strain>
    </source>
</reference>
<accession>A0A917IMU2</accession>
<evidence type="ECO:0000313" key="2">
    <source>
        <dbReference type="Proteomes" id="UP000627292"/>
    </source>
</evidence>